<comment type="caution">
    <text evidence="1">The sequence shown here is derived from an EMBL/GenBank/DDBJ whole genome shotgun (WGS) entry which is preliminary data.</text>
</comment>
<accession>A0A420HUA0</accession>
<protein>
    <submittedName>
        <fullName evidence="1">Uncharacterized protein</fullName>
    </submittedName>
</protein>
<sequence length="237" mass="27314">MKNLNRIIREKTGQGDVDNRKILERAEFRTNVLEFAQTSTTAQTEFKKLITGENEKRKKGNSEVAHVSLRERKDKRVNFRKQNLKERVNKVLETSSQAHEKIKSCESIQPHKYKSFRIPVQIEATKNWEKHRVELKRGSTHANQGADVFLISSSLAKALGIVHKILPVPMRFGTADGGTTVAKTSHQYGLEWQEFEDESTYPSYLKLKMIHTLCYRTTLAVSSKCSDRYSIIFAENW</sequence>
<dbReference type="EMBL" id="MCBR01016034">
    <property type="protein sequence ID" value="RKF61018.1"/>
    <property type="molecule type" value="Genomic_DNA"/>
</dbReference>
<dbReference type="OrthoDB" id="10502992at2759"/>
<dbReference type="AlphaFoldDB" id="A0A420HUA0"/>
<gene>
    <name evidence="1" type="ORF">GcC1_160007</name>
</gene>
<name>A0A420HUA0_9PEZI</name>
<dbReference type="Proteomes" id="UP000285405">
    <property type="component" value="Unassembled WGS sequence"/>
</dbReference>
<reference evidence="1 2" key="1">
    <citation type="journal article" date="2018" name="BMC Genomics">
        <title>Comparative genome analyses reveal sequence features reflecting distinct modes of host-adaptation between dicot and monocot powdery mildew.</title>
        <authorList>
            <person name="Wu Y."/>
            <person name="Ma X."/>
            <person name="Pan Z."/>
            <person name="Kale S.D."/>
            <person name="Song Y."/>
            <person name="King H."/>
            <person name="Zhang Q."/>
            <person name="Presley C."/>
            <person name="Deng X."/>
            <person name="Wei C.I."/>
            <person name="Xiao S."/>
        </authorList>
    </citation>
    <scope>NUCLEOTIDE SEQUENCE [LARGE SCALE GENOMIC DNA]</scope>
    <source>
        <strain evidence="1">UCSC1</strain>
    </source>
</reference>
<proteinExistence type="predicted"/>
<organism evidence="1 2">
    <name type="scientific">Golovinomyces cichoracearum</name>
    <dbReference type="NCBI Taxonomy" id="62708"/>
    <lineage>
        <taxon>Eukaryota</taxon>
        <taxon>Fungi</taxon>
        <taxon>Dikarya</taxon>
        <taxon>Ascomycota</taxon>
        <taxon>Pezizomycotina</taxon>
        <taxon>Leotiomycetes</taxon>
        <taxon>Erysiphales</taxon>
        <taxon>Erysiphaceae</taxon>
        <taxon>Golovinomyces</taxon>
    </lineage>
</organism>
<evidence type="ECO:0000313" key="2">
    <source>
        <dbReference type="Proteomes" id="UP000285405"/>
    </source>
</evidence>
<evidence type="ECO:0000313" key="1">
    <source>
        <dbReference type="EMBL" id="RKF61018.1"/>
    </source>
</evidence>